<evidence type="ECO:0000313" key="2">
    <source>
        <dbReference type="Proteomes" id="UP001155163"/>
    </source>
</evidence>
<evidence type="ECO:0000313" key="1">
    <source>
        <dbReference type="EMBL" id="MCK9818463.1"/>
    </source>
</evidence>
<dbReference type="Proteomes" id="UP001155163">
    <property type="component" value="Unassembled WGS sequence"/>
</dbReference>
<dbReference type="EMBL" id="JALQCX010000086">
    <property type="protein sequence ID" value="MCK9818463.1"/>
    <property type="molecule type" value="Genomic_DNA"/>
</dbReference>
<reference evidence="1 2" key="1">
    <citation type="journal article" date="2022" name="Int. J. Syst. Evol. Microbiol.">
        <title>Pseudomonas aegrilactucae sp. nov. and Pseudomonas morbosilactucae sp. nov., pathogens causing bacterial rot of lettuce in Japan.</title>
        <authorList>
            <person name="Sawada H."/>
            <person name="Fujikawa T."/>
            <person name="Satou M."/>
        </authorList>
    </citation>
    <scope>NUCLEOTIDE SEQUENCE [LARGE SCALE GENOMIC DNA]</scope>
    <source>
        <strain evidence="1 2">MAFF 302046</strain>
    </source>
</reference>
<sequence>MPEYMYRFRSVENLLGSESRQGELDGQYIYFAASETLNDPLEGYREYFWSGDEILWKGLFRHYTRTLFLEVIKHLENSTELGSLLIREAAANQYEGIKNFGDVAFERFIESKIIKRHVGVLSSGERHVKRSELQCHLQLIHKFAMHLTLSVTHETFPLVGFDPDSFDEKRFADISNIYLDTLENEIKKSGSDEGLTLEESNQQTLSHLSQMNFQAQYHQWKNHKGDRWFSLTIGFPEAYCEGLWKLNFPNWYVACFMSECTDSSIWGTYGKNHSAACLKFKTNGPSGKRSLNLKMPVGEGRNGLEFRNKDVDFKRVSYDEAFIEIDFFASMGNVPTSYLISDWFTDEKGKNSSRAESVLSDIDAWRKNYHENYRKSITVKLNDWKKENEYRLTMHSFAIDISSPKNRVITYNFNDLDGIIFGINTSPEEKMKIVSKIEQLCKINQRDNFNFYQARYDSSQQKIRIDKVKIRQLGSQLRSDL</sequence>
<reference evidence="1 2" key="2">
    <citation type="journal article" date="2023" name="Plant Pathol.">
        <title>Dismantling and reorganizing Pseudomonas marginalis sensu#lato.</title>
        <authorList>
            <person name="Sawada H."/>
            <person name="Fujikawa T."/>
            <person name="Satou M."/>
        </authorList>
    </citation>
    <scope>NUCLEOTIDE SEQUENCE [LARGE SCALE GENOMIC DNA]</scope>
    <source>
        <strain evidence="1 2">MAFF 302046</strain>
    </source>
</reference>
<organism evidence="1 2">
    <name type="scientific">Pseudomonas morbosilactucae</name>
    <dbReference type="NCBI Taxonomy" id="2938197"/>
    <lineage>
        <taxon>Bacteria</taxon>
        <taxon>Pseudomonadati</taxon>
        <taxon>Pseudomonadota</taxon>
        <taxon>Gammaproteobacteria</taxon>
        <taxon>Pseudomonadales</taxon>
        <taxon>Pseudomonadaceae</taxon>
        <taxon>Pseudomonas</taxon>
    </lineage>
</organism>
<dbReference type="RefSeq" id="WP_268263989.1">
    <property type="nucleotide sequence ID" value="NZ_JALQCX010000086.1"/>
</dbReference>
<comment type="caution">
    <text evidence="1">The sequence shown here is derived from an EMBL/GenBank/DDBJ whole genome shotgun (WGS) entry which is preliminary data.</text>
</comment>
<proteinExistence type="predicted"/>
<accession>A0ABT0JRD6</accession>
<name>A0ABT0JRD6_9PSED</name>
<keyword evidence="2" id="KW-1185">Reference proteome</keyword>
<protein>
    <submittedName>
        <fullName evidence="1">DUF2971 domain-containing protein</fullName>
    </submittedName>
</protein>
<gene>
    <name evidence="1" type="ORF">M1B35_31170</name>
</gene>